<dbReference type="NCBIfam" id="TIGR00254">
    <property type="entry name" value="GGDEF"/>
    <property type="match status" value="1"/>
</dbReference>
<proteinExistence type="predicted"/>
<comment type="cofactor">
    <cofactor evidence="1">
        <name>Mg(2+)</name>
        <dbReference type="ChEBI" id="CHEBI:18420"/>
    </cofactor>
</comment>
<dbReference type="AlphaFoldDB" id="A0A4Q5KPM6"/>
<dbReference type="FunFam" id="3.30.70.270:FF:000001">
    <property type="entry name" value="Diguanylate cyclase domain protein"/>
    <property type="match status" value="1"/>
</dbReference>
<dbReference type="InterPro" id="IPR043128">
    <property type="entry name" value="Rev_trsase/Diguanyl_cyclase"/>
</dbReference>
<dbReference type="Proteomes" id="UP000293465">
    <property type="component" value="Unassembled WGS sequence"/>
</dbReference>
<dbReference type="InterPro" id="IPR011990">
    <property type="entry name" value="TPR-like_helical_dom_sf"/>
</dbReference>
<feature type="domain" description="GGDEF" evidence="4">
    <location>
        <begin position="397"/>
        <end position="527"/>
    </location>
</feature>
<dbReference type="PANTHER" id="PTHR45138:SF9">
    <property type="entry name" value="DIGUANYLATE CYCLASE DGCM-RELATED"/>
    <property type="match status" value="1"/>
</dbReference>
<dbReference type="RefSeq" id="WP_130086409.1">
    <property type="nucleotide sequence ID" value="NZ_SEZJ01000003.1"/>
</dbReference>
<dbReference type="SUPFAM" id="SSF48452">
    <property type="entry name" value="TPR-like"/>
    <property type="match status" value="1"/>
</dbReference>
<dbReference type="EMBL" id="SEZJ01000003">
    <property type="protein sequence ID" value="RYU47495.1"/>
    <property type="molecule type" value="Genomic_DNA"/>
</dbReference>
<gene>
    <name evidence="5" type="ORF">ERW49_03840</name>
</gene>
<comment type="catalytic activity">
    <reaction evidence="3">
        <text>2 GTP = 3',3'-c-di-GMP + 2 diphosphate</text>
        <dbReference type="Rhea" id="RHEA:24898"/>
        <dbReference type="ChEBI" id="CHEBI:33019"/>
        <dbReference type="ChEBI" id="CHEBI:37565"/>
        <dbReference type="ChEBI" id="CHEBI:58805"/>
        <dbReference type="EC" id="2.7.7.65"/>
    </reaction>
</comment>
<dbReference type="PROSITE" id="PS50887">
    <property type="entry name" value="GGDEF"/>
    <property type="match status" value="1"/>
</dbReference>
<evidence type="ECO:0000259" key="4">
    <source>
        <dbReference type="PROSITE" id="PS50887"/>
    </source>
</evidence>
<evidence type="ECO:0000256" key="3">
    <source>
        <dbReference type="ARBA" id="ARBA00034247"/>
    </source>
</evidence>
<name>A0A4Q5KPM6_9GAMM</name>
<reference evidence="5 6" key="1">
    <citation type="submission" date="2019-02" db="EMBL/GenBank/DDBJ databases">
        <title>Genome sequences of Aliivibrio finisterrensis strains from farmed Atlantic salmon.</title>
        <authorList>
            <person name="Bowman J.P."/>
        </authorList>
    </citation>
    <scope>NUCLEOTIDE SEQUENCE [LARGE SCALE GENOMIC DNA]</scope>
    <source>
        <strain evidence="5 6">A32</strain>
    </source>
</reference>
<dbReference type="PANTHER" id="PTHR45138">
    <property type="entry name" value="REGULATORY COMPONENTS OF SENSORY TRANSDUCTION SYSTEM"/>
    <property type="match status" value="1"/>
</dbReference>
<dbReference type="InterPro" id="IPR000160">
    <property type="entry name" value="GGDEF_dom"/>
</dbReference>
<dbReference type="OrthoDB" id="6191081at2"/>
<evidence type="ECO:0000313" key="5">
    <source>
        <dbReference type="EMBL" id="RYU47495.1"/>
    </source>
</evidence>
<dbReference type="SMART" id="SM00267">
    <property type="entry name" value="GGDEF"/>
    <property type="match status" value="1"/>
</dbReference>
<dbReference type="GO" id="GO:0052621">
    <property type="term" value="F:diguanylate cyclase activity"/>
    <property type="evidence" value="ECO:0007669"/>
    <property type="project" value="UniProtKB-EC"/>
</dbReference>
<protein>
    <recommendedName>
        <fullName evidence="2">diguanylate cyclase</fullName>
        <ecNumber evidence="2">2.7.7.65</ecNumber>
    </recommendedName>
</protein>
<dbReference type="Pfam" id="PF00990">
    <property type="entry name" value="GGDEF"/>
    <property type="match status" value="1"/>
</dbReference>
<organism evidence="5 6">
    <name type="scientific">Aliivibrio finisterrensis</name>
    <dbReference type="NCBI Taxonomy" id="511998"/>
    <lineage>
        <taxon>Bacteria</taxon>
        <taxon>Pseudomonadati</taxon>
        <taxon>Pseudomonadota</taxon>
        <taxon>Gammaproteobacteria</taxon>
        <taxon>Vibrionales</taxon>
        <taxon>Vibrionaceae</taxon>
        <taxon>Aliivibrio</taxon>
    </lineage>
</organism>
<evidence type="ECO:0000256" key="2">
    <source>
        <dbReference type="ARBA" id="ARBA00012528"/>
    </source>
</evidence>
<sequence length="527" mass="60790">MDNLLTRISSKGIDLMALNSQQSLTLWHYVVDEFAESDTEKAYALLMCSEFEVEFNQTQKSIQHLQRALLLLSLPDNIELILQIYSSLSYRYTDIGEYQSALDSLYSLSKLAVDFGDNEFYIQSILGIGNLCSIYGDHLKALRYYQKIESLSKSIQSNNLSLRYRLYIVACLLDLNRLSKAKRLLNECHVIKYVSDDLQLMMQVQLYSAKLLRLQNKPQTALDALIVFRKENINLDSFPWLNKLFSIEASYCLIQLQRGELADVLITHQLKRTKKYSQGYYIRQLLDVKSDALASCHNFSAALECEKEAHQLTVDIVKHFPINELGGHALRRLTRLELQLRLNISESENIKLKKVSDEQKDTVAKLQKDVFHDSLTKLFNHRWYKSTFANEIKPKLTTYQLLVIDIDNFKSINDEYSHLTGDVVLKLVARIIEESSGSNNYALRYGGEEFIIIIASSDQQYGKEIADRCRLSISDVDWHETLQDRLVTVSIGMTVCQHYEDINTTFLRADKALYQAKRSGKNRVCIY</sequence>
<dbReference type="Gene3D" id="1.25.40.10">
    <property type="entry name" value="Tetratricopeptide repeat domain"/>
    <property type="match status" value="1"/>
</dbReference>
<dbReference type="CDD" id="cd01949">
    <property type="entry name" value="GGDEF"/>
    <property type="match status" value="1"/>
</dbReference>
<evidence type="ECO:0000256" key="1">
    <source>
        <dbReference type="ARBA" id="ARBA00001946"/>
    </source>
</evidence>
<comment type="caution">
    <text evidence="5">The sequence shown here is derived from an EMBL/GenBank/DDBJ whole genome shotgun (WGS) entry which is preliminary data.</text>
</comment>
<dbReference type="Gene3D" id="3.30.70.270">
    <property type="match status" value="1"/>
</dbReference>
<dbReference type="InterPro" id="IPR029787">
    <property type="entry name" value="Nucleotide_cyclase"/>
</dbReference>
<dbReference type="SUPFAM" id="SSF55073">
    <property type="entry name" value="Nucleotide cyclase"/>
    <property type="match status" value="1"/>
</dbReference>
<accession>A0A4Q5KPM6</accession>
<evidence type="ECO:0000313" key="6">
    <source>
        <dbReference type="Proteomes" id="UP000293465"/>
    </source>
</evidence>
<dbReference type="GeneID" id="56274155"/>
<dbReference type="InterPro" id="IPR050469">
    <property type="entry name" value="Diguanylate_Cyclase"/>
</dbReference>
<dbReference type="EC" id="2.7.7.65" evidence="2"/>